<sequence>MTIPIIDGLSALADRFDGLILDLWGVIHDGVEAYAGAREALVAIRAAGKRTLLLSNAPRRSDALVAQLDKMGIGRELYDFVLSSGEAVHLELKNRTDPFYAVLGRKLYHLGPDRDRNVYDGLDYRPVPLDQADFILNTGPVELTETISDYQALLAEGVGRGLPMVCANPDHVVIRQGARIMCAGELASRYAELGGLVSTRGKPDPAIYGQVSSILGAPKDRILAVGDALHTDIRGANGAGIGAIFVTQGIHAEELGIRPGAIPDASRLDEVVARHGDRPLAALPTLYW</sequence>
<dbReference type="RefSeq" id="WP_082910749.1">
    <property type="nucleotide sequence ID" value="NZ_LWQU01000122.1"/>
</dbReference>
<dbReference type="Pfam" id="PF13344">
    <property type="entry name" value="Hydrolase_6"/>
    <property type="match status" value="1"/>
</dbReference>
<accession>A0A178MV76</accession>
<dbReference type="CDD" id="cd07525">
    <property type="entry name" value="HAD_like"/>
    <property type="match status" value="1"/>
</dbReference>
<reference evidence="1 2" key="1">
    <citation type="submission" date="2016-04" db="EMBL/GenBank/DDBJ databases">
        <title>Draft genome sequence of freshwater magnetotactic bacteria Magnetospirillum marisnigri SP-1 and Magnetospirillum moscoviense BB-1.</title>
        <authorList>
            <person name="Koziaeva V."/>
            <person name="Dziuba M.V."/>
            <person name="Ivanov T.M."/>
            <person name="Kuznetsov B."/>
            <person name="Grouzdev D.S."/>
        </authorList>
    </citation>
    <scope>NUCLEOTIDE SEQUENCE [LARGE SCALE GENOMIC DNA]</scope>
    <source>
        <strain evidence="1 2">BB-1</strain>
    </source>
</reference>
<dbReference type="NCBIfam" id="TIGR01459">
    <property type="entry name" value="HAD-SF-IIA-hyp4"/>
    <property type="match status" value="1"/>
</dbReference>
<dbReference type="GO" id="GO:0016791">
    <property type="term" value="F:phosphatase activity"/>
    <property type="evidence" value="ECO:0007669"/>
    <property type="project" value="TreeGrafter"/>
</dbReference>
<dbReference type="EMBL" id="LWQU01000122">
    <property type="protein sequence ID" value="OAN54191.1"/>
    <property type="molecule type" value="Genomic_DNA"/>
</dbReference>
<dbReference type="OrthoDB" id="9791073at2"/>
<evidence type="ECO:0000313" key="2">
    <source>
        <dbReference type="Proteomes" id="UP000078543"/>
    </source>
</evidence>
<keyword evidence="2" id="KW-1185">Reference proteome</keyword>
<comment type="caution">
    <text evidence="1">The sequence shown here is derived from an EMBL/GenBank/DDBJ whole genome shotgun (WGS) entry which is preliminary data.</text>
</comment>
<proteinExistence type="predicted"/>
<dbReference type="PANTHER" id="PTHR19288">
    <property type="entry name" value="4-NITROPHENYLPHOSPHATASE-RELATED"/>
    <property type="match status" value="1"/>
</dbReference>
<evidence type="ECO:0000313" key="1">
    <source>
        <dbReference type="EMBL" id="OAN54191.1"/>
    </source>
</evidence>
<dbReference type="InterPro" id="IPR006356">
    <property type="entry name" value="HAD-SF_hydro_IIA_hyp3"/>
</dbReference>
<dbReference type="InterPro" id="IPR006357">
    <property type="entry name" value="HAD-SF_hydro_IIA"/>
</dbReference>
<dbReference type="InterPro" id="IPR036412">
    <property type="entry name" value="HAD-like_sf"/>
</dbReference>
<dbReference type="GO" id="GO:0005737">
    <property type="term" value="C:cytoplasm"/>
    <property type="evidence" value="ECO:0007669"/>
    <property type="project" value="TreeGrafter"/>
</dbReference>
<dbReference type="Proteomes" id="UP000078543">
    <property type="component" value="Unassembled WGS sequence"/>
</dbReference>
<dbReference type="AlphaFoldDB" id="A0A178MV76"/>
<gene>
    <name evidence="1" type="ORF">A6A05_09080</name>
</gene>
<keyword evidence="1" id="KW-0378">Hydrolase</keyword>
<name>A0A178MV76_9PROT</name>
<dbReference type="InterPro" id="IPR023214">
    <property type="entry name" value="HAD_sf"/>
</dbReference>
<protein>
    <submittedName>
        <fullName evidence="1">HAD family hydrolase</fullName>
    </submittedName>
</protein>
<dbReference type="STRING" id="1437059.A6A05_09080"/>
<dbReference type="Gene3D" id="3.40.50.1000">
    <property type="entry name" value="HAD superfamily/HAD-like"/>
    <property type="match status" value="2"/>
</dbReference>
<dbReference type="Pfam" id="PF13242">
    <property type="entry name" value="Hydrolase_like"/>
    <property type="match status" value="1"/>
</dbReference>
<dbReference type="PANTHER" id="PTHR19288:SF90">
    <property type="entry name" value="OS08G0542600 PROTEIN"/>
    <property type="match status" value="1"/>
</dbReference>
<organism evidence="1 2">
    <name type="scientific">Magnetospirillum moscoviense</name>
    <dbReference type="NCBI Taxonomy" id="1437059"/>
    <lineage>
        <taxon>Bacteria</taxon>
        <taxon>Pseudomonadati</taxon>
        <taxon>Pseudomonadota</taxon>
        <taxon>Alphaproteobacteria</taxon>
        <taxon>Rhodospirillales</taxon>
        <taxon>Rhodospirillaceae</taxon>
        <taxon>Magnetospirillum</taxon>
    </lineage>
</organism>
<dbReference type="SUPFAM" id="SSF56784">
    <property type="entry name" value="HAD-like"/>
    <property type="match status" value="1"/>
</dbReference>